<dbReference type="RefSeq" id="WP_102491892.1">
    <property type="nucleotide sequence ID" value="NZ_JAUYVK010000014.1"/>
</dbReference>
<gene>
    <name evidence="1" type="ORF">Q8W38_15330</name>
</gene>
<name>A0ABD5ACR5_VIBSP</name>
<organism evidence="1 2">
    <name type="scientific">Vibrio splendidus</name>
    <dbReference type="NCBI Taxonomy" id="29497"/>
    <lineage>
        <taxon>Bacteria</taxon>
        <taxon>Pseudomonadati</taxon>
        <taxon>Pseudomonadota</taxon>
        <taxon>Gammaproteobacteria</taxon>
        <taxon>Vibrionales</taxon>
        <taxon>Vibrionaceae</taxon>
        <taxon>Vibrio</taxon>
    </lineage>
</organism>
<evidence type="ECO:0008006" key="3">
    <source>
        <dbReference type="Google" id="ProtNLM"/>
    </source>
</evidence>
<dbReference type="Proteomes" id="UP001177883">
    <property type="component" value="Unassembled WGS sequence"/>
</dbReference>
<accession>A0ABD5ACR5</accession>
<dbReference type="EMBL" id="JAUYVK010000014">
    <property type="protein sequence ID" value="MDP2490722.1"/>
    <property type="molecule type" value="Genomic_DNA"/>
</dbReference>
<dbReference type="AlphaFoldDB" id="A0ABD5ACR5"/>
<proteinExistence type="predicted"/>
<reference evidence="1" key="1">
    <citation type="submission" date="2023-07" db="EMBL/GenBank/DDBJ databases">
        <title>Genome content predicts the carbon catabolic preferences of heterotrophic bacteria.</title>
        <authorList>
            <person name="Gralka M."/>
        </authorList>
    </citation>
    <scope>NUCLEOTIDE SEQUENCE</scope>
    <source>
        <strain evidence="1">6E03</strain>
    </source>
</reference>
<sequence length="213" mass="23656">MNLLASLLTTVGITGAVWGALHIQPAVADESNEQLIKEVSTVKPSITKPIKAKPLVTRNTQPIASQATQTTYLQGLSKTIPLEDVPELWVDFYQQLDTNDEAVTKHQRQQQQVIVIYQDISLDFSEATITIGFPTQQSKLNKNKPLIKIPSKAKGTLLLGKGEHTEQGLAHAWEGIAILKEVDMVIEHHQLNQHGLPDSSALYVYYKNNQSRN</sequence>
<protein>
    <recommendedName>
        <fullName evidence="3">AraC family transcriptional regulator</fullName>
    </recommendedName>
</protein>
<evidence type="ECO:0000313" key="2">
    <source>
        <dbReference type="Proteomes" id="UP001177883"/>
    </source>
</evidence>
<comment type="caution">
    <text evidence="1">The sequence shown here is derived from an EMBL/GenBank/DDBJ whole genome shotgun (WGS) entry which is preliminary data.</text>
</comment>
<evidence type="ECO:0000313" key="1">
    <source>
        <dbReference type="EMBL" id="MDP2490722.1"/>
    </source>
</evidence>